<dbReference type="Proteomes" id="UP001259982">
    <property type="component" value="Unassembled WGS sequence"/>
</dbReference>
<evidence type="ECO:0000256" key="4">
    <source>
        <dbReference type="ARBA" id="ARBA00023004"/>
    </source>
</evidence>
<dbReference type="PROSITE" id="PS51379">
    <property type="entry name" value="4FE4S_FER_2"/>
    <property type="match status" value="2"/>
</dbReference>
<gene>
    <name evidence="8" type="primary">glcF</name>
    <name evidence="8" type="ORF">RM531_11990</name>
</gene>
<feature type="domain" description="4Fe-4S ferredoxin-type" evidence="7">
    <location>
        <begin position="14"/>
        <end position="45"/>
    </location>
</feature>
<comment type="catalytic activity">
    <reaction evidence="6">
        <text>glycolate + A = glyoxylate + AH2</text>
        <dbReference type="Rhea" id="RHEA:21264"/>
        <dbReference type="ChEBI" id="CHEBI:13193"/>
        <dbReference type="ChEBI" id="CHEBI:17499"/>
        <dbReference type="ChEBI" id="CHEBI:29805"/>
        <dbReference type="ChEBI" id="CHEBI:36655"/>
        <dbReference type="EC" id="1.1.99.14"/>
    </reaction>
</comment>
<dbReference type="InterPro" id="IPR004017">
    <property type="entry name" value="Cys_rich_dom"/>
</dbReference>
<evidence type="ECO:0000256" key="6">
    <source>
        <dbReference type="PIRNR" id="PIRNR000139"/>
    </source>
</evidence>
<keyword evidence="9" id="KW-1185">Reference proteome</keyword>
<dbReference type="EMBL" id="JAVRHY010000011">
    <property type="protein sequence ID" value="MDT0619196.1"/>
    <property type="molecule type" value="Genomic_DNA"/>
</dbReference>
<dbReference type="EC" id="1.1.99.14" evidence="6"/>
<comment type="catalytic activity">
    <reaction evidence="6">
        <text>(R)-lactate + A = pyruvate + AH2</text>
        <dbReference type="Rhea" id="RHEA:15089"/>
        <dbReference type="ChEBI" id="CHEBI:13193"/>
        <dbReference type="ChEBI" id="CHEBI:15361"/>
        <dbReference type="ChEBI" id="CHEBI:16004"/>
        <dbReference type="ChEBI" id="CHEBI:17499"/>
    </reaction>
</comment>
<dbReference type="InterPro" id="IPR012257">
    <property type="entry name" value="Glc_ox_4Fe-4S"/>
</dbReference>
<proteinExistence type="predicted"/>
<comment type="caution">
    <text evidence="8">The sequence shown here is derived from an EMBL/GenBank/DDBJ whole genome shotgun (WGS) entry which is preliminary data.</text>
</comment>
<dbReference type="PIRSF" id="PIRSF000139">
    <property type="entry name" value="Glc_ox_4Fe-4S"/>
    <property type="match status" value="1"/>
</dbReference>
<comment type="function">
    <text evidence="6">Component of a complex that catalyzes the oxidation of glycolate to glyoxylate.</text>
</comment>
<sequence>MQTAITDTLRNTPDGQEADRILRACTHCGFCTATCPTYQLLGDERDSPRGRIYLIKQVLEGAEPTRATQTHLDRCLTCRACETTCPSGVEYGRLADIGRDLVDRQVRRGPVERFMRWGLRRFMAYRERFTPLLRLGQLFRPLMPAPLKAKIPPRQTAGSWPDSTAATRTMLVLDGCVQPAAAPRTNAAAARVLDRLGIRLVRVREAGCCGALPQHLSARDEALDFARRNIDAWWPHIQAGAEAVVVTASGCGAQLAEYGHLLRDDPDYADKARRVTELVRDLGDILADEDLTAFHNLGAGRPVAYHPPCTLQNAPGLQDRVAGVLQTAGFRLTPIRDKHLCCGSAGTYSILQPAMANRLRDDKLTNLQAGDPDTIVTANIGCQLHLGTAAGVPVRHWIELLDG</sequence>
<dbReference type="PANTHER" id="PTHR32479:SF17">
    <property type="entry name" value="GLYCOLATE OXIDASE IRON-SULFUR SUBUNIT"/>
    <property type="match status" value="1"/>
</dbReference>
<dbReference type="PROSITE" id="PS00198">
    <property type="entry name" value="4FE4S_FER_1"/>
    <property type="match status" value="1"/>
</dbReference>
<dbReference type="Pfam" id="PF02754">
    <property type="entry name" value="CCG"/>
    <property type="match status" value="2"/>
</dbReference>
<evidence type="ECO:0000313" key="9">
    <source>
        <dbReference type="Proteomes" id="UP001259982"/>
    </source>
</evidence>
<keyword evidence="1 6" id="KW-0004">4Fe-4S</keyword>
<dbReference type="GO" id="GO:0019154">
    <property type="term" value="F:glycolate dehydrogenase activity"/>
    <property type="evidence" value="ECO:0007669"/>
    <property type="project" value="UniProtKB-EC"/>
</dbReference>
<name>A0ABU3B9P9_9GAMM</name>
<evidence type="ECO:0000313" key="8">
    <source>
        <dbReference type="EMBL" id="MDT0619196.1"/>
    </source>
</evidence>
<feature type="domain" description="4Fe-4S ferredoxin-type" evidence="7">
    <location>
        <begin position="66"/>
        <end position="89"/>
    </location>
</feature>
<keyword evidence="8" id="KW-0560">Oxidoreductase</keyword>
<keyword evidence="6" id="KW-0249">Electron transport</keyword>
<keyword evidence="4 6" id="KW-0408">Iron</keyword>
<dbReference type="PANTHER" id="PTHR32479">
    <property type="entry name" value="GLYCOLATE OXIDASE IRON-SULFUR SUBUNIT"/>
    <property type="match status" value="1"/>
</dbReference>
<comment type="cofactor">
    <cofactor evidence="6">
        <name>[4Fe-4S] cluster</name>
        <dbReference type="ChEBI" id="CHEBI:49883"/>
    </cofactor>
    <text evidence="6">Binds 2 [4Fe-4S] clusters.</text>
</comment>
<evidence type="ECO:0000256" key="3">
    <source>
        <dbReference type="ARBA" id="ARBA00022737"/>
    </source>
</evidence>
<dbReference type="InterPro" id="IPR017896">
    <property type="entry name" value="4Fe4S_Fe-S-bd"/>
</dbReference>
<keyword evidence="3" id="KW-0677">Repeat</keyword>
<dbReference type="RefSeq" id="WP_311659552.1">
    <property type="nucleotide sequence ID" value="NZ_JAVRHY010000011.1"/>
</dbReference>
<organism evidence="8 9">
    <name type="scientific">Spectribacter acetivorans</name>
    <dbReference type="NCBI Taxonomy" id="3075603"/>
    <lineage>
        <taxon>Bacteria</taxon>
        <taxon>Pseudomonadati</taxon>
        <taxon>Pseudomonadota</taxon>
        <taxon>Gammaproteobacteria</taxon>
        <taxon>Salinisphaerales</taxon>
        <taxon>Salinisphaeraceae</taxon>
        <taxon>Spectribacter</taxon>
    </lineage>
</organism>
<keyword evidence="6" id="KW-0813">Transport</keyword>
<evidence type="ECO:0000259" key="7">
    <source>
        <dbReference type="PROSITE" id="PS51379"/>
    </source>
</evidence>
<evidence type="ECO:0000256" key="1">
    <source>
        <dbReference type="ARBA" id="ARBA00022485"/>
    </source>
</evidence>
<dbReference type="NCBIfam" id="NF008434">
    <property type="entry name" value="PRK11274.1"/>
    <property type="match status" value="1"/>
</dbReference>
<dbReference type="Gene3D" id="1.10.1060.10">
    <property type="entry name" value="Alpha-helical ferredoxin"/>
    <property type="match status" value="1"/>
</dbReference>
<dbReference type="SUPFAM" id="SSF54862">
    <property type="entry name" value="4Fe-4S ferredoxins"/>
    <property type="match status" value="1"/>
</dbReference>
<keyword evidence="5 6" id="KW-0411">Iron-sulfur</keyword>
<evidence type="ECO:0000256" key="5">
    <source>
        <dbReference type="ARBA" id="ARBA00023014"/>
    </source>
</evidence>
<dbReference type="InterPro" id="IPR017900">
    <property type="entry name" value="4Fe4S_Fe_S_CS"/>
</dbReference>
<dbReference type="InterPro" id="IPR009051">
    <property type="entry name" value="Helical_ferredxn"/>
</dbReference>
<dbReference type="Pfam" id="PF13183">
    <property type="entry name" value="Fer4_8"/>
    <property type="match status" value="1"/>
</dbReference>
<protein>
    <recommendedName>
        <fullName evidence="6">Glycolate oxidase iron-sulfur subunit</fullName>
        <ecNumber evidence="6">1.1.99.14</ecNumber>
    </recommendedName>
</protein>
<keyword evidence="2 6" id="KW-0479">Metal-binding</keyword>
<evidence type="ECO:0000256" key="2">
    <source>
        <dbReference type="ARBA" id="ARBA00022723"/>
    </source>
</evidence>
<accession>A0ABU3B9P9</accession>
<reference evidence="8 9" key="1">
    <citation type="submission" date="2023-09" db="EMBL/GenBank/DDBJ databases">
        <authorList>
            <person name="Rey-Velasco X."/>
        </authorList>
    </citation>
    <scope>NUCLEOTIDE SEQUENCE [LARGE SCALE GENOMIC DNA]</scope>
    <source>
        <strain evidence="8 9">P385</strain>
    </source>
</reference>